<dbReference type="PANTHER" id="PTHR41328">
    <property type="entry name" value="TERMINASE SMALL SUBUNIT-RELATED"/>
    <property type="match status" value="1"/>
</dbReference>
<dbReference type="OrthoDB" id="8227562at2"/>
<feature type="region of interest" description="Disordered" evidence="3">
    <location>
        <begin position="55"/>
        <end position="118"/>
    </location>
</feature>
<evidence type="ECO:0000313" key="5">
    <source>
        <dbReference type="Proteomes" id="UP000308430"/>
    </source>
</evidence>
<evidence type="ECO:0000256" key="2">
    <source>
        <dbReference type="ARBA" id="ARBA00023219"/>
    </source>
</evidence>
<evidence type="ECO:0000256" key="1">
    <source>
        <dbReference type="ARBA" id="ARBA00022612"/>
    </source>
</evidence>
<feature type="compositionally biased region" description="Basic and acidic residues" evidence="3">
    <location>
        <begin position="13"/>
        <end position="23"/>
    </location>
</feature>
<dbReference type="AlphaFoldDB" id="A0A4S4B4E0"/>
<dbReference type="Pfam" id="PF03592">
    <property type="entry name" value="Terminase_2"/>
    <property type="match status" value="1"/>
</dbReference>
<name>A0A4S4B4E0_9RHOO</name>
<protein>
    <submittedName>
        <fullName evidence="4">Terminase small subunit</fullName>
    </submittedName>
</protein>
<dbReference type="EMBL" id="SSOC01000001">
    <property type="protein sequence ID" value="THF67519.1"/>
    <property type="molecule type" value="Genomic_DNA"/>
</dbReference>
<gene>
    <name evidence="4" type="ORF">E6C76_03945</name>
</gene>
<feature type="compositionally biased region" description="Basic and acidic residues" evidence="3">
    <location>
        <begin position="70"/>
        <end position="82"/>
    </location>
</feature>
<dbReference type="PANTHER" id="PTHR41328:SF2">
    <property type="entry name" value="TERMINASE SMALL SUBUNIT"/>
    <property type="match status" value="1"/>
</dbReference>
<comment type="caution">
    <text evidence="4">The sequence shown here is derived from an EMBL/GenBank/DDBJ whole genome shotgun (WGS) entry which is preliminary data.</text>
</comment>
<feature type="compositionally biased region" description="Basic and acidic residues" evidence="3">
    <location>
        <begin position="99"/>
        <end position="109"/>
    </location>
</feature>
<sequence>MAAKPKLTPEQWADVRNHWERDPRDGYSWLVDELGLPVSAPGVRKTALRDGWAKVSAQGGDAAPAPAKTGAKEPKKAARTKPEGQPQDGATPRTSKVSKVSENHQRETISETMSAGETMPLTTAEALERDPDQFGVLAQLTDMQEVFVREYMVDWNGTQAAIRAGYSAKSAGEIAYQLLQKPSVREAIETLASARARRLGIDADELMRMWAAVVTLDANEISQLRRVCCPYCWGADHQRQYTPSSLEAARTKHERERQRRLKADQNDDIGEFPAYADAWYDKRRPPAEDCPECHGEGVVEVFFADTRNLSPAARLVYAGVKEGRDGIEVLTMSKEKAADNLARALGLFKEKETEVNINMVSGDELFRLYEDKMQQARERQALVLSERGIVIDADEDGPPAPGADEPEPEESP</sequence>
<accession>A0A4S4B4E0</accession>
<dbReference type="Proteomes" id="UP000308430">
    <property type="component" value="Unassembled WGS sequence"/>
</dbReference>
<reference evidence="4 5" key="1">
    <citation type="submission" date="2019-04" db="EMBL/GenBank/DDBJ databases">
        <title>Azoarcus nasutitermitis sp. nov. isolated from termite nest.</title>
        <authorList>
            <person name="Lin S.-Y."/>
            <person name="Hameed A."/>
            <person name="Hsu Y.-H."/>
            <person name="Young C.-C."/>
        </authorList>
    </citation>
    <scope>NUCLEOTIDE SEQUENCE [LARGE SCALE GENOMIC DNA]</scope>
    <source>
        <strain evidence="4 5">CC-YHH838</strain>
    </source>
</reference>
<dbReference type="GO" id="GO:0051276">
    <property type="term" value="P:chromosome organization"/>
    <property type="evidence" value="ECO:0007669"/>
    <property type="project" value="InterPro"/>
</dbReference>
<feature type="region of interest" description="Disordered" evidence="3">
    <location>
        <begin position="1"/>
        <end position="23"/>
    </location>
</feature>
<dbReference type="RefSeq" id="WP_136346925.1">
    <property type="nucleotide sequence ID" value="NZ_SSOC01000001.1"/>
</dbReference>
<keyword evidence="2" id="KW-0231">Viral genome packaging</keyword>
<evidence type="ECO:0000313" key="4">
    <source>
        <dbReference type="EMBL" id="THF67519.1"/>
    </source>
</evidence>
<evidence type="ECO:0000256" key="3">
    <source>
        <dbReference type="SAM" id="MobiDB-lite"/>
    </source>
</evidence>
<dbReference type="InterPro" id="IPR038713">
    <property type="entry name" value="Terminase_Gp1_N_sf"/>
</dbReference>
<dbReference type="InterPro" id="IPR052404">
    <property type="entry name" value="SPP1-like_terminase"/>
</dbReference>
<keyword evidence="5" id="KW-1185">Reference proteome</keyword>
<keyword evidence="1" id="KW-1188">Viral release from host cell</keyword>
<organism evidence="4 5">
    <name type="scientific">Pseudothauera nasutitermitis</name>
    <dbReference type="NCBI Taxonomy" id="2565930"/>
    <lineage>
        <taxon>Bacteria</taxon>
        <taxon>Pseudomonadati</taxon>
        <taxon>Pseudomonadota</taxon>
        <taxon>Betaproteobacteria</taxon>
        <taxon>Rhodocyclales</taxon>
        <taxon>Zoogloeaceae</taxon>
        <taxon>Pseudothauera</taxon>
    </lineage>
</organism>
<feature type="region of interest" description="Disordered" evidence="3">
    <location>
        <begin position="388"/>
        <end position="412"/>
    </location>
</feature>
<proteinExistence type="predicted"/>
<dbReference type="InterPro" id="IPR005335">
    <property type="entry name" value="Terminase_ssu"/>
</dbReference>
<dbReference type="Gene3D" id="1.10.10.1400">
    <property type="entry name" value="Terminase, small subunit, N-terminal DNA-binding domain, HTH motif"/>
    <property type="match status" value="1"/>
</dbReference>